<evidence type="ECO:0000256" key="3">
    <source>
        <dbReference type="PIRSR" id="PIRSR000390-2"/>
    </source>
</evidence>
<evidence type="ECO:0000256" key="2">
    <source>
        <dbReference type="PIRSR" id="PIRSR000390-1"/>
    </source>
</evidence>
<evidence type="ECO:0000256" key="4">
    <source>
        <dbReference type="RuleBase" id="RU004508"/>
    </source>
</evidence>
<comment type="caution">
    <text evidence="5">The sequence shown here is derived from an EMBL/GenBank/DDBJ whole genome shotgun (WGS) entry which is preliminary data.</text>
</comment>
<dbReference type="Gene3D" id="3.40.640.10">
    <property type="entry name" value="Type I PLP-dependent aspartate aminotransferase-like (Major domain)"/>
    <property type="match status" value="1"/>
</dbReference>
<evidence type="ECO:0000313" key="6">
    <source>
        <dbReference type="Proteomes" id="UP000482800"/>
    </source>
</evidence>
<dbReference type="PANTHER" id="PTHR30244:SF34">
    <property type="entry name" value="DTDP-4-AMINO-4,6-DIDEOXYGALACTOSE TRANSAMINASE"/>
    <property type="match status" value="1"/>
</dbReference>
<evidence type="ECO:0000256" key="1">
    <source>
        <dbReference type="ARBA" id="ARBA00001933"/>
    </source>
</evidence>
<keyword evidence="5" id="KW-0032">Aminotransferase</keyword>
<dbReference type="Gene3D" id="3.90.1150.10">
    <property type="entry name" value="Aspartate Aminotransferase, domain 1"/>
    <property type="match status" value="1"/>
</dbReference>
<reference evidence="5 6" key="2">
    <citation type="submission" date="2020-03" db="EMBL/GenBank/DDBJ databases">
        <authorList>
            <person name="Ichikawa N."/>
            <person name="Kimura A."/>
            <person name="Kitahashi Y."/>
            <person name="Uohara A."/>
        </authorList>
    </citation>
    <scope>NUCLEOTIDE SEQUENCE [LARGE SCALE GENOMIC DNA]</scope>
    <source>
        <strain evidence="5 6">NBRC 108639</strain>
    </source>
</reference>
<dbReference type="Pfam" id="PF01041">
    <property type="entry name" value="DegT_DnrJ_EryC1"/>
    <property type="match status" value="1"/>
</dbReference>
<dbReference type="CDD" id="cd00616">
    <property type="entry name" value="AHBA_syn"/>
    <property type="match status" value="1"/>
</dbReference>
<dbReference type="InterPro" id="IPR015422">
    <property type="entry name" value="PyrdxlP-dep_Trfase_small"/>
</dbReference>
<gene>
    <name evidence="5" type="ORF">Phou_010010</name>
</gene>
<evidence type="ECO:0000313" key="5">
    <source>
        <dbReference type="EMBL" id="GFJ76821.1"/>
    </source>
</evidence>
<name>A0A6V8K386_9ACTN</name>
<organism evidence="5 6">
    <name type="scientific">Phytohabitans houttuyneae</name>
    <dbReference type="NCBI Taxonomy" id="1076126"/>
    <lineage>
        <taxon>Bacteria</taxon>
        <taxon>Bacillati</taxon>
        <taxon>Actinomycetota</taxon>
        <taxon>Actinomycetes</taxon>
        <taxon>Micromonosporales</taxon>
        <taxon>Micromonosporaceae</taxon>
    </lineage>
</organism>
<accession>A0A6V8K386</accession>
<keyword evidence="6" id="KW-1185">Reference proteome</keyword>
<dbReference type="InterPro" id="IPR000653">
    <property type="entry name" value="DegT/StrS_aminotransferase"/>
</dbReference>
<dbReference type="Proteomes" id="UP000482800">
    <property type="component" value="Unassembled WGS sequence"/>
</dbReference>
<dbReference type="GO" id="GO:0030170">
    <property type="term" value="F:pyridoxal phosphate binding"/>
    <property type="evidence" value="ECO:0007669"/>
    <property type="project" value="TreeGrafter"/>
</dbReference>
<sequence>MIPLFKVAMSPAAMGRIADVFSSGMMVHGPTVGAFEEALRRVVGNPHLAAVNNGTSALHLAMRLAADPGPGAEPRPAGRDEVLATPLTFEAANFAVLANGLRLRWVDVDPGTFTIDLDDLARKISPATAAISLVHWAGYPVDLDRLSRILDDAEAAHGHRPLVVEDCAHAWGTTLRGRRLGNHGNVCIFSFHALKHLTCGTGGMITLPDQRMHERVQLLRWLGIDRRADRINASYDVPEWGYNFQLNDIAAAMGLANLEIVDENLRRHRANAAYYDEELAGVTGLELTDRAPGHDSSFWLYPLKVRDRDAFMRKMTEAGIAVTRFVRRNDWHSAVREFRVPLPGLDGVYDQMVYIPVGWWLTEEDRAYVAKTIRAGW</sequence>
<feature type="active site" description="Proton acceptor" evidence="2">
    <location>
        <position position="195"/>
    </location>
</feature>
<comment type="cofactor">
    <cofactor evidence="1">
        <name>pyridoxal 5'-phosphate</name>
        <dbReference type="ChEBI" id="CHEBI:597326"/>
    </cofactor>
</comment>
<dbReference type="EMBL" id="BLPF01000001">
    <property type="protein sequence ID" value="GFJ76821.1"/>
    <property type="molecule type" value="Genomic_DNA"/>
</dbReference>
<dbReference type="GO" id="GO:0008483">
    <property type="term" value="F:transaminase activity"/>
    <property type="evidence" value="ECO:0007669"/>
    <property type="project" value="UniProtKB-KW"/>
</dbReference>
<dbReference type="SUPFAM" id="SSF53383">
    <property type="entry name" value="PLP-dependent transferases"/>
    <property type="match status" value="1"/>
</dbReference>
<keyword evidence="3 4" id="KW-0663">Pyridoxal phosphate</keyword>
<keyword evidence="5" id="KW-0808">Transferase</keyword>
<comment type="similarity">
    <text evidence="4">Belongs to the DegT/DnrJ/EryC1 family.</text>
</comment>
<dbReference type="RefSeq" id="WP_173053914.1">
    <property type="nucleotide sequence ID" value="NZ_BAABGO010000005.1"/>
</dbReference>
<feature type="modified residue" description="N6-(pyridoxal phosphate)lysine" evidence="3">
    <location>
        <position position="195"/>
    </location>
</feature>
<dbReference type="AlphaFoldDB" id="A0A6V8K386"/>
<reference evidence="5 6" key="1">
    <citation type="submission" date="2020-03" db="EMBL/GenBank/DDBJ databases">
        <title>Whole genome shotgun sequence of Phytohabitans houttuyneae NBRC 108639.</title>
        <authorList>
            <person name="Komaki H."/>
            <person name="Tamura T."/>
        </authorList>
    </citation>
    <scope>NUCLEOTIDE SEQUENCE [LARGE SCALE GENOMIC DNA]</scope>
    <source>
        <strain evidence="5 6">NBRC 108639</strain>
    </source>
</reference>
<dbReference type="GO" id="GO:0000271">
    <property type="term" value="P:polysaccharide biosynthetic process"/>
    <property type="evidence" value="ECO:0007669"/>
    <property type="project" value="TreeGrafter"/>
</dbReference>
<protein>
    <submittedName>
        <fullName evidence="5">Aminotransferase DegT</fullName>
    </submittedName>
</protein>
<dbReference type="InterPro" id="IPR015421">
    <property type="entry name" value="PyrdxlP-dep_Trfase_major"/>
</dbReference>
<proteinExistence type="inferred from homology"/>
<dbReference type="PIRSF" id="PIRSF000390">
    <property type="entry name" value="PLP_StrS"/>
    <property type="match status" value="1"/>
</dbReference>
<dbReference type="InterPro" id="IPR015424">
    <property type="entry name" value="PyrdxlP-dep_Trfase"/>
</dbReference>
<dbReference type="PANTHER" id="PTHR30244">
    <property type="entry name" value="TRANSAMINASE"/>
    <property type="match status" value="1"/>
</dbReference>